<dbReference type="InterPro" id="IPR017926">
    <property type="entry name" value="GATASE"/>
</dbReference>
<comment type="subunit">
    <text evidence="9">Heterodimer composed of 2 chains; the small (or glutamine) chain promotes the hydrolysis of glutamine to ammonia, which is used by the large (or ammonia) chain to synthesize carbamoyl phosphate.</text>
</comment>
<dbReference type="InterPro" id="IPR002474">
    <property type="entry name" value="CarbamoylP_synth_ssu_N"/>
</dbReference>
<evidence type="ECO:0000256" key="1">
    <source>
        <dbReference type="ARBA" id="ARBA00005077"/>
    </source>
</evidence>
<organism evidence="15 16">
    <name type="scientific">Conidiobolus coronatus (strain ATCC 28846 / CBS 209.66 / NRRL 28638)</name>
    <name type="common">Delacroixia coronata</name>
    <dbReference type="NCBI Taxonomy" id="796925"/>
    <lineage>
        <taxon>Eukaryota</taxon>
        <taxon>Fungi</taxon>
        <taxon>Fungi incertae sedis</taxon>
        <taxon>Zoopagomycota</taxon>
        <taxon>Entomophthoromycotina</taxon>
        <taxon>Entomophthoromycetes</taxon>
        <taxon>Entomophthorales</taxon>
        <taxon>Ancylistaceae</taxon>
        <taxon>Conidiobolus</taxon>
    </lineage>
</organism>
<gene>
    <name evidence="15" type="ORF">CONCODRAFT_15203</name>
</gene>
<evidence type="ECO:0000256" key="2">
    <source>
        <dbReference type="ARBA" id="ARBA00007800"/>
    </source>
</evidence>
<comment type="similarity">
    <text evidence="2">Belongs to the CarA family.</text>
</comment>
<dbReference type="PRINTS" id="PR00099">
    <property type="entry name" value="CPSGATASE"/>
</dbReference>
<dbReference type="Pfam" id="PF00988">
    <property type="entry name" value="CPSase_sm_chain"/>
    <property type="match status" value="1"/>
</dbReference>
<dbReference type="GO" id="GO:0006207">
    <property type="term" value="P:'de novo' pyrimidine nucleobase biosynthetic process"/>
    <property type="evidence" value="ECO:0007669"/>
    <property type="project" value="InterPro"/>
</dbReference>
<evidence type="ECO:0000256" key="13">
    <source>
        <dbReference type="ARBA" id="ARBA00049285"/>
    </source>
</evidence>
<evidence type="ECO:0000313" key="16">
    <source>
        <dbReference type="Proteomes" id="UP000070444"/>
    </source>
</evidence>
<dbReference type="OMA" id="CFSVQYH"/>
<dbReference type="PROSITE" id="PS51273">
    <property type="entry name" value="GATASE_TYPE_1"/>
    <property type="match status" value="1"/>
</dbReference>
<dbReference type="FunFam" id="3.50.30.20:FF:000003">
    <property type="entry name" value="Carbamoyl-phosphate synthase arginine-specific small chain"/>
    <property type="match status" value="1"/>
</dbReference>
<keyword evidence="5" id="KW-0028">Amino-acid biosynthesis</keyword>
<dbReference type="NCBIfam" id="NF009475">
    <property type="entry name" value="PRK12838.1"/>
    <property type="match status" value="1"/>
</dbReference>
<reference evidence="15 16" key="1">
    <citation type="journal article" date="2015" name="Genome Biol. Evol.">
        <title>Phylogenomic analyses indicate that early fungi evolved digesting cell walls of algal ancestors of land plants.</title>
        <authorList>
            <person name="Chang Y."/>
            <person name="Wang S."/>
            <person name="Sekimoto S."/>
            <person name="Aerts A.L."/>
            <person name="Choi C."/>
            <person name="Clum A."/>
            <person name="LaButti K.M."/>
            <person name="Lindquist E.A."/>
            <person name="Yee Ngan C."/>
            <person name="Ohm R.A."/>
            <person name="Salamov A.A."/>
            <person name="Grigoriev I.V."/>
            <person name="Spatafora J.W."/>
            <person name="Berbee M.L."/>
        </authorList>
    </citation>
    <scope>NUCLEOTIDE SEQUENCE [LARGE SCALE GENOMIC DNA]</scope>
    <source>
        <strain evidence="15 16">NRRL 28638</strain>
    </source>
</reference>
<dbReference type="EMBL" id="KQ964430">
    <property type="protein sequence ID" value="KXN73854.1"/>
    <property type="molecule type" value="Genomic_DNA"/>
</dbReference>
<evidence type="ECO:0000256" key="6">
    <source>
        <dbReference type="ARBA" id="ARBA00022741"/>
    </source>
</evidence>
<dbReference type="PRINTS" id="PR00097">
    <property type="entry name" value="ANTSNTHASEII"/>
</dbReference>
<dbReference type="SMART" id="SM01097">
    <property type="entry name" value="CPSase_sm_chain"/>
    <property type="match status" value="1"/>
</dbReference>
<evidence type="ECO:0000256" key="10">
    <source>
        <dbReference type="ARBA" id="ARBA00044168"/>
    </source>
</evidence>
<dbReference type="GO" id="GO:0006541">
    <property type="term" value="P:glutamine metabolic process"/>
    <property type="evidence" value="ECO:0007669"/>
    <property type="project" value="InterPro"/>
</dbReference>
<dbReference type="InterPro" id="IPR006274">
    <property type="entry name" value="CarbamoylP_synth_ssu"/>
</dbReference>
<evidence type="ECO:0000256" key="8">
    <source>
        <dbReference type="ARBA" id="ARBA00022962"/>
    </source>
</evidence>
<comment type="catalytic activity">
    <reaction evidence="13">
        <text>L-glutamine + H2O = L-glutamate + NH4(+)</text>
        <dbReference type="Rhea" id="RHEA:15889"/>
        <dbReference type="ChEBI" id="CHEBI:15377"/>
        <dbReference type="ChEBI" id="CHEBI:28938"/>
        <dbReference type="ChEBI" id="CHEBI:29985"/>
        <dbReference type="ChEBI" id="CHEBI:58359"/>
    </reaction>
</comment>
<dbReference type="Gene3D" id="3.50.30.20">
    <property type="entry name" value="Carbamoyl-phosphate synthase small subunit, N-terminal domain"/>
    <property type="match status" value="1"/>
</dbReference>
<dbReference type="OrthoDB" id="434at2759"/>
<keyword evidence="7" id="KW-0067">ATP-binding</keyword>
<dbReference type="SUPFAM" id="SSF52317">
    <property type="entry name" value="Class I glutamine amidotransferase-like"/>
    <property type="match status" value="1"/>
</dbReference>
<keyword evidence="8" id="KW-0315">Glutamine amidotransferase</keyword>
<dbReference type="STRING" id="796925.A0A137PFT0"/>
<dbReference type="EC" id="6.3.5.5" evidence="3"/>
<dbReference type="NCBIfam" id="TIGR01368">
    <property type="entry name" value="CPSaseIIsmall"/>
    <property type="match status" value="1"/>
</dbReference>
<dbReference type="InterPro" id="IPR029062">
    <property type="entry name" value="Class_I_gatase-like"/>
</dbReference>
<dbReference type="HAMAP" id="MF_01209">
    <property type="entry name" value="CPSase_S_chain"/>
    <property type="match status" value="1"/>
</dbReference>
<comment type="pathway">
    <text evidence="1">Amino-acid biosynthesis; L-arginine biosynthesis; carbamoyl phosphate from bicarbonate: step 1/1.</text>
</comment>
<sequence>MFASLSITRSLATVSDISNLQFSNFNQQNAYLKLKTGQVFSGTSFGAPIPKSGEAVFTTSTVGYPESLTDPSYRGQILVFTQPLIGNYGVPPQEQDIYKLLKYFESDKIQVQGIIVNDYATKYSHWNAVQSLSQWCVQQGVPAISGIDTRAVVHLLRNQGSTLGCIDFNLNSTPEFNDPNQRNLVDEVSTKEPYQVGLDGSDVHIGVIDCGIKHNILRSIISKGAKATVLPWNYDVAKNAHKFDGLFISNGPGNPTHCSPLVNNMKQVFETYNKPIFGICMGNQIIGMAAGLNIAKMQYGNRGHNQPAVHLESGKCYITSQNHGYALNDQNMPQSWSKYFQNANDGSNEGIKHNSLPISSVQFHPEAKGGPEDTLFLFDKFLANVRTHKFANSSILKGVRQQQKVHIPLENTTVNQSQLHA</sequence>
<keyword evidence="16" id="KW-1185">Reference proteome</keyword>
<dbReference type="GO" id="GO:0005737">
    <property type="term" value="C:cytoplasm"/>
    <property type="evidence" value="ECO:0007669"/>
    <property type="project" value="UniProtKB-ARBA"/>
</dbReference>
<evidence type="ECO:0000313" key="15">
    <source>
        <dbReference type="EMBL" id="KXN73854.1"/>
    </source>
</evidence>
<dbReference type="GO" id="GO:0004088">
    <property type="term" value="F:carbamoyl-phosphate synthase (glutamine-hydrolyzing) activity"/>
    <property type="evidence" value="ECO:0007669"/>
    <property type="project" value="UniProtKB-EC"/>
</dbReference>
<proteinExistence type="inferred from homology"/>
<evidence type="ECO:0000256" key="5">
    <source>
        <dbReference type="ARBA" id="ARBA00022605"/>
    </source>
</evidence>
<name>A0A137PFT0_CONC2</name>
<dbReference type="PANTHER" id="PTHR43418">
    <property type="entry name" value="MULTIFUNCTIONAL TRYPTOPHAN BIOSYNTHESIS PROTEIN-RELATED"/>
    <property type="match status" value="1"/>
</dbReference>
<protein>
    <recommendedName>
        <fullName evidence="10">Carbamoyl phosphate synthase arginine-specific small chain</fullName>
        <ecNumber evidence="3">6.3.5.5</ecNumber>
    </recommendedName>
    <alternativeName>
        <fullName evidence="11">Arginine-specific carbamoyl phosphate synthetase, glutamine chain</fullName>
    </alternativeName>
</protein>
<evidence type="ECO:0000256" key="11">
    <source>
        <dbReference type="ARBA" id="ARBA00044340"/>
    </source>
</evidence>
<dbReference type="Pfam" id="PF00117">
    <property type="entry name" value="GATase"/>
    <property type="match status" value="1"/>
</dbReference>
<dbReference type="PANTHER" id="PTHR43418:SF7">
    <property type="entry name" value="CARBAMOYL-PHOSPHATE SYNTHASE SMALL CHAIN"/>
    <property type="match status" value="1"/>
</dbReference>
<evidence type="ECO:0000256" key="12">
    <source>
        <dbReference type="ARBA" id="ARBA00048816"/>
    </source>
</evidence>
<dbReference type="InterPro" id="IPR036480">
    <property type="entry name" value="CarbP_synth_ssu_N_sf"/>
</dbReference>
<evidence type="ECO:0000256" key="7">
    <source>
        <dbReference type="ARBA" id="ARBA00022840"/>
    </source>
</evidence>
<keyword evidence="6" id="KW-0547">Nucleotide-binding</keyword>
<dbReference type="SUPFAM" id="SSF52021">
    <property type="entry name" value="Carbamoyl phosphate synthetase, small subunit N-terminal domain"/>
    <property type="match status" value="1"/>
</dbReference>
<evidence type="ECO:0000259" key="14">
    <source>
        <dbReference type="SMART" id="SM01097"/>
    </source>
</evidence>
<dbReference type="InterPro" id="IPR050472">
    <property type="entry name" value="Anth_synth/Amidotransfase"/>
</dbReference>
<dbReference type="PRINTS" id="PR00096">
    <property type="entry name" value="GATASE"/>
</dbReference>
<accession>A0A137PFT0</accession>
<dbReference type="InterPro" id="IPR035686">
    <property type="entry name" value="CPSase_GATase1"/>
</dbReference>
<dbReference type="Gene3D" id="3.40.50.880">
    <property type="match status" value="1"/>
</dbReference>
<dbReference type="GO" id="GO:0005524">
    <property type="term" value="F:ATP binding"/>
    <property type="evidence" value="ECO:0007669"/>
    <property type="project" value="UniProtKB-KW"/>
</dbReference>
<comment type="catalytic activity">
    <reaction evidence="12">
        <text>hydrogencarbonate + L-glutamine + 2 ATP + H2O = carbamoyl phosphate + L-glutamate + 2 ADP + phosphate + 2 H(+)</text>
        <dbReference type="Rhea" id="RHEA:18633"/>
        <dbReference type="ChEBI" id="CHEBI:15377"/>
        <dbReference type="ChEBI" id="CHEBI:15378"/>
        <dbReference type="ChEBI" id="CHEBI:17544"/>
        <dbReference type="ChEBI" id="CHEBI:29985"/>
        <dbReference type="ChEBI" id="CHEBI:30616"/>
        <dbReference type="ChEBI" id="CHEBI:43474"/>
        <dbReference type="ChEBI" id="CHEBI:58228"/>
        <dbReference type="ChEBI" id="CHEBI:58359"/>
        <dbReference type="ChEBI" id="CHEBI:456216"/>
        <dbReference type="EC" id="6.3.5.5"/>
    </reaction>
</comment>
<dbReference type="FunFam" id="3.40.50.880:FF:000016">
    <property type="entry name" value="Carbamoyl-phosphate synthase arginine-specific small chain"/>
    <property type="match status" value="1"/>
</dbReference>
<evidence type="ECO:0000256" key="3">
    <source>
        <dbReference type="ARBA" id="ARBA00012738"/>
    </source>
</evidence>
<evidence type="ECO:0000256" key="9">
    <source>
        <dbReference type="ARBA" id="ARBA00044031"/>
    </source>
</evidence>
<evidence type="ECO:0000256" key="4">
    <source>
        <dbReference type="ARBA" id="ARBA00022598"/>
    </source>
</evidence>
<dbReference type="GO" id="GO:0006526">
    <property type="term" value="P:L-arginine biosynthetic process"/>
    <property type="evidence" value="ECO:0007669"/>
    <property type="project" value="UniProtKB-ARBA"/>
</dbReference>
<feature type="domain" description="Carbamoyl-phosphate synthase small subunit N-terminal" evidence="14">
    <location>
        <begin position="28"/>
        <end position="167"/>
    </location>
</feature>
<keyword evidence="4" id="KW-0436">Ligase</keyword>
<dbReference type="CDD" id="cd01744">
    <property type="entry name" value="GATase1_CPSase"/>
    <property type="match status" value="1"/>
</dbReference>
<dbReference type="AlphaFoldDB" id="A0A137PFT0"/>
<dbReference type="Proteomes" id="UP000070444">
    <property type="component" value="Unassembled WGS sequence"/>
</dbReference>